<protein>
    <submittedName>
        <fullName evidence="3">DUF2892 domain-containing protein</fullName>
    </submittedName>
</protein>
<name>A0ABY4BS58_9FLAO</name>
<dbReference type="Pfam" id="PF11127">
    <property type="entry name" value="YgaP-like_TM"/>
    <property type="match status" value="1"/>
</dbReference>
<sequence>MKTRTIHAVAGTMILASLLLGIYVNQNWFWLTGFVGANLFQSAFTNWCLLGNILEKFGIKDKEGDSCGC</sequence>
<evidence type="ECO:0000313" key="4">
    <source>
        <dbReference type="Proteomes" id="UP000831460"/>
    </source>
</evidence>
<dbReference type="InterPro" id="IPR021309">
    <property type="entry name" value="YgaP-like_TM"/>
</dbReference>
<dbReference type="EMBL" id="CP094532">
    <property type="protein sequence ID" value="UOE40543.1"/>
    <property type="molecule type" value="Genomic_DNA"/>
</dbReference>
<organism evidence="3 4">
    <name type="scientific">Chryseobacterium suipulveris</name>
    <dbReference type="NCBI Taxonomy" id="2929800"/>
    <lineage>
        <taxon>Bacteria</taxon>
        <taxon>Pseudomonadati</taxon>
        <taxon>Bacteroidota</taxon>
        <taxon>Flavobacteriia</taxon>
        <taxon>Flavobacteriales</taxon>
        <taxon>Weeksellaceae</taxon>
        <taxon>Chryseobacterium group</taxon>
        <taxon>Chryseobacterium</taxon>
    </lineage>
</organism>
<keyword evidence="1" id="KW-1133">Transmembrane helix</keyword>
<feature type="domain" description="Inner membrane protein YgaP-like transmembrane" evidence="2">
    <location>
        <begin position="4"/>
        <end position="55"/>
    </location>
</feature>
<proteinExistence type="predicted"/>
<accession>A0ABY4BS58</accession>
<feature type="transmembrane region" description="Helical" evidence="1">
    <location>
        <begin position="7"/>
        <end position="24"/>
    </location>
</feature>
<evidence type="ECO:0000259" key="2">
    <source>
        <dbReference type="Pfam" id="PF11127"/>
    </source>
</evidence>
<evidence type="ECO:0000313" key="3">
    <source>
        <dbReference type="EMBL" id="UOE40543.1"/>
    </source>
</evidence>
<gene>
    <name evidence="3" type="ORF">MTP09_11590</name>
</gene>
<dbReference type="Proteomes" id="UP000831460">
    <property type="component" value="Chromosome"/>
</dbReference>
<keyword evidence="4" id="KW-1185">Reference proteome</keyword>
<evidence type="ECO:0000256" key="1">
    <source>
        <dbReference type="SAM" id="Phobius"/>
    </source>
</evidence>
<keyword evidence="1" id="KW-0472">Membrane</keyword>
<dbReference type="RefSeq" id="WP_243548517.1">
    <property type="nucleotide sequence ID" value="NZ_CP094532.1"/>
</dbReference>
<feature type="transmembrane region" description="Helical" evidence="1">
    <location>
        <begin position="30"/>
        <end position="50"/>
    </location>
</feature>
<reference evidence="3 4" key="1">
    <citation type="submission" date="2022-03" db="EMBL/GenBank/DDBJ databases">
        <title>Chryseobacterium sp. isolated from particulate matters in swine house.</title>
        <authorList>
            <person name="Won M."/>
            <person name="Kim S.-J."/>
            <person name="Kwon S.-W."/>
        </authorList>
    </citation>
    <scope>NUCLEOTIDE SEQUENCE [LARGE SCALE GENOMIC DNA]</scope>
    <source>
        <strain evidence="3 4">SC2-2</strain>
    </source>
</reference>
<keyword evidence="1" id="KW-0812">Transmembrane</keyword>
<dbReference type="Gene3D" id="6.10.140.1340">
    <property type="match status" value="1"/>
</dbReference>